<gene>
    <name evidence="3" type="ORF">Scaly_1657900</name>
</gene>
<protein>
    <submittedName>
        <fullName evidence="3">Copia protein</fullName>
    </submittedName>
</protein>
<dbReference type="AlphaFoldDB" id="A0AAW2NV12"/>
<keyword evidence="1" id="KW-0732">Signal</keyword>
<evidence type="ECO:0000256" key="1">
    <source>
        <dbReference type="SAM" id="SignalP"/>
    </source>
</evidence>
<feature type="domain" description="Reverse transcriptase Ty1/copia-type" evidence="2">
    <location>
        <begin position="134"/>
        <end position="248"/>
    </location>
</feature>
<proteinExistence type="predicted"/>
<evidence type="ECO:0000313" key="3">
    <source>
        <dbReference type="EMBL" id="KAL0346419.1"/>
    </source>
</evidence>
<sequence length="387" mass="44093">MVCSMVSFTELLLSFWGYALETVTKLLNMTPSKTVTKTPYVIWHRKPASYKYLRVWGSPVTKGVCFEKYSVLEKGFSTGYPRSTRVSQPPNRYGLLVIGQLDNYPQTYEEAISDINSGKWLEAMRFELESISSNNIWTLVSPPKGFKLIRCKWVYKRKLGAEGEVITFKASLVAKDYTQRPSVDFEETYSPIAMSKSIWILLVISSYDEYEICQINVKTLFFNGFIEEEIYIDQLGFISIGEKQKVRRSSVVFVVLYLDDILLIGHDDKMLGDTKAWLSMQFSMTDLGDASDILGVSGGELVLEGYSHASFQSIVDDVKSQSDFVFKRNGGMVAWKSFKKDTTIDYTTEAEYIAVSKAAKEAVWMKNYIQEFGVMPSIIEPIYSYLL</sequence>
<reference evidence="3" key="2">
    <citation type="journal article" date="2024" name="Plant">
        <title>Genomic evolution and insights into agronomic trait innovations of Sesamum species.</title>
        <authorList>
            <person name="Miao H."/>
            <person name="Wang L."/>
            <person name="Qu L."/>
            <person name="Liu H."/>
            <person name="Sun Y."/>
            <person name="Le M."/>
            <person name="Wang Q."/>
            <person name="Wei S."/>
            <person name="Zheng Y."/>
            <person name="Lin W."/>
            <person name="Duan Y."/>
            <person name="Cao H."/>
            <person name="Xiong S."/>
            <person name="Wang X."/>
            <person name="Wei L."/>
            <person name="Li C."/>
            <person name="Ma Q."/>
            <person name="Ju M."/>
            <person name="Zhao R."/>
            <person name="Li G."/>
            <person name="Mu C."/>
            <person name="Tian Q."/>
            <person name="Mei H."/>
            <person name="Zhang T."/>
            <person name="Gao T."/>
            <person name="Zhang H."/>
        </authorList>
    </citation>
    <scope>NUCLEOTIDE SEQUENCE</scope>
    <source>
        <strain evidence="3">KEN8</strain>
    </source>
</reference>
<dbReference type="Pfam" id="PF07727">
    <property type="entry name" value="RVT_2"/>
    <property type="match status" value="1"/>
</dbReference>
<dbReference type="EMBL" id="JACGWM010000010">
    <property type="protein sequence ID" value="KAL0346419.1"/>
    <property type="molecule type" value="Genomic_DNA"/>
</dbReference>
<reference evidence="3" key="1">
    <citation type="submission" date="2020-06" db="EMBL/GenBank/DDBJ databases">
        <authorList>
            <person name="Li T."/>
            <person name="Hu X."/>
            <person name="Zhang T."/>
            <person name="Song X."/>
            <person name="Zhang H."/>
            <person name="Dai N."/>
            <person name="Sheng W."/>
            <person name="Hou X."/>
            <person name="Wei L."/>
        </authorList>
    </citation>
    <scope>NUCLEOTIDE SEQUENCE</scope>
    <source>
        <strain evidence="3">KEN8</strain>
        <tissue evidence="3">Leaf</tissue>
    </source>
</reference>
<dbReference type="InterPro" id="IPR013103">
    <property type="entry name" value="RVT_2"/>
</dbReference>
<evidence type="ECO:0000259" key="2">
    <source>
        <dbReference type="Pfam" id="PF07727"/>
    </source>
</evidence>
<name>A0AAW2NV12_9LAMI</name>
<dbReference type="CDD" id="cd09272">
    <property type="entry name" value="RNase_HI_RT_Ty1"/>
    <property type="match status" value="1"/>
</dbReference>
<accession>A0AAW2NV12</accession>
<feature type="signal peptide" evidence="1">
    <location>
        <begin position="1"/>
        <end position="19"/>
    </location>
</feature>
<feature type="chain" id="PRO_5044013895" evidence="1">
    <location>
        <begin position="20"/>
        <end position="387"/>
    </location>
</feature>
<organism evidence="3">
    <name type="scientific">Sesamum calycinum</name>
    <dbReference type="NCBI Taxonomy" id="2727403"/>
    <lineage>
        <taxon>Eukaryota</taxon>
        <taxon>Viridiplantae</taxon>
        <taxon>Streptophyta</taxon>
        <taxon>Embryophyta</taxon>
        <taxon>Tracheophyta</taxon>
        <taxon>Spermatophyta</taxon>
        <taxon>Magnoliopsida</taxon>
        <taxon>eudicotyledons</taxon>
        <taxon>Gunneridae</taxon>
        <taxon>Pentapetalae</taxon>
        <taxon>asterids</taxon>
        <taxon>lamiids</taxon>
        <taxon>Lamiales</taxon>
        <taxon>Pedaliaceae</taxon>
        <taxon>Sesamum</taxon>
    </lineage>
</organism>
<comment type="caution">
    <text evidence="3">The sequence shown here is derived from an EMBL/GenBank/DDBJ whole genome shotgun (WGS) entry which is preliminary data.</text>
</comment>